<evidence type="ECO:0000259" key="15">
    <source>
        <dbReference type="Pfam" id="PF00593"/>
    </source>
</evidence>
<evidence type="ECO:0000256" key="5">
    <source>
        <dbReference type="ARBA" id="ARBA00022496"/>
    </source>
</evidence>
<dbReference type="SUPFAM" id="SSF56935">
    <property type="entry name" value="Porins"/>
    <property type="match status" value="1"/>
</dbReference>
<keyword evidence="5" id="KW-0410">Iron transport</keyword>
<dbReference type="InterPro" id="IPR010105">
    <property type="entry name" value="TonB_sidphr_rcpt"/>
</dbReference>
<evidence type="ECO:0000259" key="16">
    <source>
        <dbReference type="Pfam" id="PF07715"/>
    </source>
</evidence>
<evidence type="ECO:0000256" key="9">
    <source>
        <dbReference type="ARBA" id="ARBA00023065"/>
    </source>
</evidence>
<evidence type="ECO:0000256" key="8">
    <source>
        <dbReference type="ARBA" id="ARBA00023004"/>
    </source>
</evidence>
<dbReference type="GO" id="GO:0038023">
    <property type="term" value="F:signaling receptor activity"/>
    <property type="evidence" value="ECO:0007669"/>
    <property type="project" value="InterPro"/>
</dbReference>
<keyword evidence="18" id="KW-0675">Receptor</keyword>
<dbReference type="InterPro" id="IPR036942">
    <property type="entry name" value="Beta-barrel_TonB_sf"/>
</dbReference>
<dbReference type="PANTHER" id="PTHR32552">
    <property type="entry name" value="FERRICHROME IRON RECEPTOR-RELATED"/>
    <property type="match status" value="1"/>
</dbReference>
<evidence type="ECO:0000256" key="13">
    <source>
        <dbReference type="PROSITE-ProRule" id="PRU01360"/>
    </source>
</evidence>
<dbReference type="Pfam" id="PF11741">
    <property type="entry name" value="AMIN"/>
    <property type="match status" value="1"/>
</dbReference>
<comment type="subcellular location">
    <subcellularLocation>
        <location evidence="1 13">Cell outer membrane</location>
        <topology evidence="1 13">Multi-pass membrane protein</topology>
    </subcellularLocation>
</comment>
<feature type="domain" description="TonB-dependent receptor-like beta-barrel" evidence="15">
    <location>
        <begin position="298"/>
        <end position="738"/>
    </location>
</feature>
<evidence type="ECO:0000256" key="6">
    <source>
        <dbReference type="ARBA" id="ARBA00022692"/>
    </source>
</evidence>
<evidence type="ECO:0000256" key="12">
    <source>
        <dbReference type="ARBA" id="ARBA00023237"/>
    </source>
</evidence>
<evidence type="ECO:0000259" key="17">
    <source>
        <dbReference type="Pfam" id="PF11741"/>
    </source>
</evidence>
<dbReference type="EMBL" id="JAAHFQ010000955">
    <property type="protein sequence ID" value="NER31840.1"/>
    <property type="molecule type" value="Genomic_DNA"/>
</dbReference>
<evidence type="ECO:0000256" key="4">
    <source>
        <dbReference type="ARBA" id="ARBA00022452"/>
    </source>
</evidence>
<keyword evidence="3 13" id="KW-0813">Transport</keyword>
<dbReference type="PANTHER" id="PTHR32552:SF68">
    <property type="entry name" value="FERRICHROME OUTER MEMBRANE TRANSPORTER_PHAGE RECEPTOR"/>
    <property type="match status" value="1"/>
</dbReference>
<dbReference type="Gene3D" id="2.170.130.10">
    <property type="entry name" value="TonB-dependent receptor, plug domain"/>
    <property type="match status" value="1"/>
</dbReference>
<sequence>FLETDSETIPQVSTTSLDNTVVTDIFNAQLLLPDGQAFRQDNPVEGIAAVTVSQQSANRIRVTVTGTTQVPTVEVIPSPSGLVFSLSTPAATASELEEEIEIVVTRVQDNYVVPNATTGTRTDTLLRDIPQSIQVIPRQVLEDQQAIGVEEVVENVAGVTFLNNNNGRGLNFAIRGFENVPVLRDGFRLFGRNSVEPEVANLEQIEVLKGPGAVLFGQAEPGGLINLVSKQPLSEPFYNLQFQGGNRDFISPSIDLSGPLTKDGRLLYRLNTLYRQQESVQDYDENFDRFFIGPTLSWQIGDRTDLSVSLEYIEDDDPATFGTLAFGDGIADISPEQTSNNPEDTIEKDFLSVGYTLEHRFSENWQLRNQFRYISDDYDLSVLALPVFLDESTGILTRTFAQESSQEETYTLYTNIQGKFNTGSIEHTLLFGVDLSRLEFDEKIRFDFNDPALLTPLDIFNPDYSAVPRPDIDSIPVGISNARTTERLGIYLQDQIDILDNLILLAGLRFDIVDQDTTDRLADSEVNEYDDALTPRIGIVYQPIEPISLYASYSQTFRPSAFETDAEGDPLEPEEGEGFEVGIKADLIKDRLSATLAYFDITKQNVATEDPVNPFASVATGEQQSRGVDFDLIGEVLPGWNVVASYAFIDAEVTEDNNADIVGNRLFGVPKHSASLWTTYEIQSGDLEGLGFGLGFNFVGERQGDLANSFEVDSYFLTNAAVFYRRNRWQVRLNIENLFDVDFIKGVGDVRVRFIDPGDPFTVRASVSVKF</sequence>
<dbReference type="InterPro" id="IPR000531">
    <property type="entry name" value="Beta-barrel_TonB"/>
</dbReference>
<dbReference type="InterPro" id="IPR039426">
    <property type="entry name" value="TonB-dep_rcpt-like"/>
</dbReference>
<evidence type="ECO:0000256" key="14">
    <source>
        <dbReference type="RuleBase" id="RU003357"/>
    </source>
</evidence>
<dbReference type="AlphaFoldDB" id="A0A6B3NJC2"/>
<keyword evidence="11 13" id="KW-0472">Membrane</keyword>
<comment type="similarity">
    <text evidence="2 13 14">Belongs to the TonB-dependent receptor family.</text>
</comment>
<comment type="caution">
    <text evidence="18">The sequence shown here is derived from an EMBL/GenBank/DDBJ whole genome shotgun (WGS) entry which is preliminary data.</text>
</comment>
<dbReference type="InterPro" id="IPR012910">
    <property type="entry name" value="Plug_dom"/>
</dbReference>
<feature type="domain" description="AMIN" evidence="17">
    <location>
        <begin position="2"/>
        <end position="85"/>
    </location>
</feature>
<keyword evidence="7" id="KW-0732">Signal</keyword>
<gene>
    <name evidence="18" type="ORF">F6J89_30600</name>
</gene>
<dbReference type="Gene3D" id="2.40.170.20">
    <property type="entry name" value="TonB-dependent receptor, beta-barrel domain"/>
    <property type="match status" value="1"/>
</dbReference>
<keyword evidence="10 14" id="KW-0798">TonB box</keyword>
<feature type="domain" description="TonB-dependent receptor plug" evidence="16">
    <location>
        <begin position="126"/>
        <end position="223"/>
    </location>
</feature>
<evidence type="ECO:0000256" key="11">
    <source>
        <dbReference type="ARBA" id="ARBA00023136"/>
    </source>
</evidence>
<name>A0A6B3NJC2_9CYAN</name>
<proteinExistence type="inferred from homology"/>
<feature type="non-terminal residue" evidence="18">
    <location>
        <position position="1"/>
    </location>
</feature>
<evidence type="ECO:0000256" key="2">
    <source>
        <dbReference type="ARBA" id="ARBA00009810"/>
    </source>
</evidence>
<evidence type="ECO:0000256" key="10">
    <source>
        <dbReference type="ARBA" id="ARBA00023077"/>
    </source>
</evidence>
<dbReference type="Pfam" id="PF00593">
    <property type="entry name" value="TonB_dep_Rec_b-barrel"/>
    <property type="match status" value="1"/>
</dbReference>
<keyword evidence="8" id="KW-0408">Iron</keyword>
<dbReference type="InterPro" id="IPR037066">
    <property type="entry name" value="Plug_dom_sf"/>
</dbReference>
<dbReference type="InterPro" id="IPR021731">
    <property type="entry name" value="AMIN_dom"/>
</dbReference>
<keyword evidence="9" id="KW-0406">Ion transport</keyword>
<keyword evidence="6 13" id="KW-0812">Transmembrane</keyword>
<protein>
    <submittedName>
        <fullName evidence="18">TonB-dependent siderophore receptor</fullName>
    </submittedName>
</protein>
<evidence type="ECO:0000256" key="1">
    <source>
        <dbReference type="ARBA" id="ARBA00004571"/>
    </source>
</evidence>
<reference evidence="18" key="1">
    <citation type="submission" date="2019-11" db="EMBL/GenBank/DDBJ databases">
        <title>Genomic insights into an expanded diversity of filamentous marine cyanobacteria reveals the extraordinary biosynthetic potential of Moorea and Okeania.</title>
        <authorList>
            <person name="Ferreira Leao T."/>
            <person name="Wang M."/>
            <person name="Moss N."/>
            <person name="Da Silva R."/>
            <person name="Sanders J."/>
            <person name="Nurk S."/>
            <person name="Gurevich A."/>
            <person name="Humphrey G."/>
            <person name="Reher R."/>
            <person name="Zhu Q."/>
            <person name="Belda-Ferre P."/>
            <person name="Glukhov E."/>
            <person name="Rex R."/>
            <person name="Dorrestein P.C."/>
            <person name="Knight R."/>
            <person name="Pevzner P."/>
            <person name="Gerwick W.H."/>
            <person name="Gerwick L."/>
        </authorList>
    </citation>
    <scope>NUCLEOTIDE SEQUENCE</scope>
    <source>
        <strain evidence="18">SIO1C4</strain>
    </source>
</reference>
<evidence type="ECO:0000256" key="3">
    <source>
        <dbReference type="ARBA" id="ARBA00022448"/>
    </source>
</evidence>
<dbReference type="GO" id="GO:0009279">
    <property type="term" value="C:cell outer membrane"/>
    <property type="evidence" value="ECO:0007669"/>
    <property type="project" value="UniProtKB-SubCell"/>
</dbReference>
<dbReference type="GO" id="GO:0015344">
    <property type="term" value="F:siderophore uptake transmembrane transporter activity"/>
    <property type="evidence" value="ECO:0007669"/>
    <property type="project" value="TreeGrafter"/>
</dbReference>
<dbReference type="FunFam" id="2.40.170.20:FF:000005">
    <property type="entry name" value="TonB-dependent siderophore receptor"/>
    <property type="match status" value="1"/>
</dbReference>
<keyword evidence="4 13" id="KW-1134">Transmembrane beta strand</keyword>
<dbReference type="GO" id="GO:0015891">
    <property type="term" value="P:siderophore transport"/>
    <property type="evidence" value="ECO:0007669"/>
    <property type="project" value="InterPro"/>
</dbReference>
<dbReference type="NCBIfam" id="TIGR01783">
    <property type="entry name" value="TonB-siderophor"/>
    <property type="match status" value="1"/>
</dbReference>
<dbReference type="PROSITE" id="PS52016">
    <property type="entry name" value="TONB_DEPENDENT_REC_3"/>
    <property type="match status" value="1"/>
</dbReference>
<organism evidence="18">
    <name type="scientific">Symploca sp. SIO1C4</name>
    <dbReference type="NCBI Taxonomy" id="2607765"/>
    <lineage>
        <taxon>Bacteria</taxon>
        <taxon>Bacillati</taxon>
        <taxon>Cyanobacteriota</taxon>
        <taxon>Cyanophyceae</taxon>
        <taxon>Coleofasciculales</taxon>
        <taxon>Coleofasciculaceae</taxon>
        <taxon>Symploca</taxon>
    </lineage>
</organism>
<keyword evidence="12 13" id="KW-0998">Cell outer membrane</keyword>
<evidence type="ECO:0000313" key="18">
    <source>
        <dbReference type="EMBL" id="NER31840.1"/>
    </source>
</evidence>
<dbReference type="CDD" id="cd01347">
    <property type="entry name" value="ligand_gated_channel"/>
    <property type="match status" value="1"/>
</dbReference>
<dbReference type="Pfam" id="PF07715">
    <property type="entry name" value="Plug"/>
    <property type="match status" value="1"/>
</dbReference>
<evidence type="ECO:0000256" key="7">
    <source>
        <dbReference type="ARBA" id="ARBA00022729"/>
    </source>
</evidence>
<dbReference type="FunFam" id="2.170.130.10:FF:000001">
    <property type="entry name" value="Catecholate siderophore TonB-dependent receptor"/>
    <property type="match status" value="1"/>
</dbReference>
<accession>A0A6B3NJC2</accession>